<gene>
    <name evidence="2" type="ORF">CLUG_04513</name>
</gene>
<keyword evidence="1" id="KW-0812">Transmembrane</keyword>
<dbReference type="VEuPathDB" id="FungiDB:CLUG_04513"/>
<sequence length="161" mass="18470">MMELQKGSNKVAKAPYPFRASVIVSTFRGSKVITVLQVIIVRTVVPVRWIQCFHSNRTTKNLVGHVNSSISFFGVEQLRCHTHCNSKVRSQLVIFILFAGSEKVFVNASAVYNVWVYHILTVLTCILRDKKASLEVLLHQLFPFFQTYFVSVWFFNLSILE</sequence>
<proteinExistence type="predicted"/>
<dbReference type="InParanoid" id="C4Y8I5"/>
<protein>
    <submittedName>
        <fullName evidence="2">Uncharacterized protein</fullName>
    </submittedName>
</protein>
<accession>C4Y8I5</accession>
<dbReference type="Proteomes" id="UP000007703">
    <property type="component" value="Unassembled WGS sequence"/>
</dbReference>
<dbReference type="EMBL" id="CH408080">
    <property type="protein sequence ID" value="EEQ40384.1"/>
    <property type="molecule type" value="Genomic_DNA"/>
</dbReference>
<dbReference type="HOGENOM" id="CLU_1643504_0_0_1"/>
<evidence type="ECO:0000256" key="1">
    <source>
        <dbReference type="SAM" id="Phobius"/>
    </source>
</evidence>
<evidence type="ECO:0000313" key="3">
    <source>
        <dbReference type="Proteomes" id="UP000007703"/>
    </source>
</evidence>
<keyword evidence="1" id="KW-0472">Membrane</keyword>
<dbReference type="AlphaFoldDB" id="C4Y8I5"/>
<reference evidence="2 3" key="1">
    <citation type="journal article" date="2009" name="Nature">
        <title>Evolution of pathogenicity and sexual reproduction in eight Candida genomes.</title>
        <authorList>
            <person name="Butler G."/>
            <person name="Rasmussen M.D."/>
            <person name="Lin M.F."/>
            <person name="Santos M.A."/>
            <person name="Sakthikumar S."/>
            <person name="Munro C.A."/>
            <person name="Rheinbay E."/>
            <person name="Grabherr M."/>
            <person name="Forche A."/>
            <person name="Reedy J.L."/>
            <person name="Agrafioti I."/>
            <person name="Arnaud M.B."/>
            <person name="Bates S."/>
            <person name="Brown A.J."/>
            <person name="Brunke S."/>
            <person name="Costanzo M.C."/>
            <person name="Fitzpatrick D.A."/>
            <person name="de Groot P.W."/>
            <person name="Harris D."/>
            <person name="Hoyer L.L."/>
            <person name="Hube B."/>
            <person name="Klis F.M."/>
            <person name="Kodira C."/>
            <person name="Lennard N."/>
            <person name="Logue M.E."/>
            <person name="Martin R."/>
            <person name="Neiman A.M."/>
            <person name="Nikolaou E."/>
            <person name="Quail M.A."/>
            <person name="Quinn J."/>
            <person name="Santos M.C."/>
            <person name="Schmitzberger F.F."/>
            <person name="Sherlock G."/>
            <person name="Shah P."/>
            <person name="Silverstein K.A."/>
            <person name="Skrzypek M.S."/>
            <person name="Soll D."/>
            <person name="Staggs R."/>
            <person name="Stansfield I."/>
            <person name="Stumpf M.P."/>
            <person name="Sudbery P.E."/>
            <person name="Srikantha T."/>
            <person name="Zeng Q."/>
            <person name="Berman J."/>
            <person name="Berriman M."/>
            <person name="Heitman J."/>
            <person name="Gow N.A."/>
            <person name="Lorenz M.C."/>
            <person name="Birren B.W."/>
            <person name="Kellis M."/>
            <person name="Cuomo C.A."/>
        </authorList>
    </citation>
    <scope>NUCLEOTIDE SEQUENCE [LARGE SCALE GENOMIC DNA]</scope>
    <source>
        <strain evidence="2 3">ATCC 42720</strain>
    </source>
</reference>
<keyword evidence="1" id="KW-1133">Transmembrane helix</keyword>
<organism evidence="2 3">
    <name type="scientific">Clavispora lusitaniae (strain ATCC 42720)</name>
    <name type="common">Yeast</name>
    <name type="synonym">Candida lusitaniae</name>
    <dbReference type="NCBI Taxonomy" id="306902"/>
    <lineage>
        <taxon>Eukaryota</taxon>
        <taxon>Fungi</taxon>
        <taxon>Dikarya</taxon>
        <taxon>Ascomycota</taxon>
        <taxon>Saccharomycotina</taxon>
        <taxon>Pichiomycetes</taxon>
        <taxon>Metschnikowiaceae</taxon>
        <taxon>Clavispora</taxon>
    </lineage>
</organism>
<evidence type="ECO:0000313" key="2">
    <source>
        <dbReference type="EMBL" id="EEQ40384.1"/>
    </source>
</evidence>
<feature type="transmembrane region" description="Helical" evidence="1">
    <location>
        <begin position="136"/>
        <end position="155"/>
    </location>
</feature>
<name>C4Y8I5_CLAL4</name>
<dbReference type="KEGG" id="clu:CLUG_04513"/>